<proteinExistence type="predicted"/>
<keyword evidence="2" id="KW-1185">Reference proteome</keyword>
<reference evidence="1 2" key="1">
    <citation type="submission" date="2021-05" db="EMBL/GenBank/DDBJ databases">
        <title>Genome Assembly of Synthetic Allotetraploid Brassica napus Reveals Homoeologous Exchanges between Subgenomes.</title>
        <authorList>
            <person name="Davis J.T."/>
        </authorList>
    </citation>
    <scope>NUCLEOTIDE SEQUENCE [LARGE SCALE GENOMIC DNA]</scope>
    <source>
        <strain evidence="2">cv. Da-Ae</strain>
        <tissue evidence="1">Seedling</tissue>
    </source>
</reference>
<name>A0ABQ7XEU9_BRANA</name>
<dbReference type="EMBL" id="JAGKQM010000409">
    <property type="protein sequence ID" value="KAH0854464.1"/>
    <property type="molecule type" value="Genomic_DNA"/>
</dbReference>
<protein>
    <submittedName>
        <fullName evidence="1">Uncharacterized protein</fullName>
    </submittedName>
</protein>
<accession>A0ABQ7XEU9</accession>
<sequence length="219" mass="24335">MNMNCSSLFSPQGPLLIKYPKLNSPKGTISKPVRDPLKEITREASASTPTDLDLNTFLSKDDPPAPLPTPLAGVSTTTLLLLELSSSSSTITSMPRPTTLLDVSVVWFLGTEEWLTFLVAAAIWCLEELAEEEEEDEEAAASMLFFLARRNGRLLLLLLLLSLPDERDRAREVVEEGEKDLEEEEAERWFGLGRGKEEVTSLPSFSWRHSGQIPPGFFV</sequence>
<dbReference type="Proteomes" id="UP000824890">
    <property type="component" value="Unassembled WGS sequence"/>
</dbReference>
<evidence type="ECO:0000313" key="1">
    <source>
        <dbReference type="EMBL" id="KAH0854464.1"/>
    </source>
</evidence>
<evidence type="ECO:0000313" key="2">
    <source>
        <dbReference type="Proteomes" id="UP000824890"/>
    </source>
</evidence>
<comment type="caution">
    <text evidence="1">The sequence shown here is derived from an EMBL/GenBank/DDBJ whole genome shotgun (WGS) entry which is preliminary data.</text>
</comment>
<organism evidence="1 2">
    <name type="scientific">Brassica napus</name>
    <name type="common">Rape</name>
    <dbReference type="NCBI Taxonomy" id="3708"/>
    <lineage>
        <taxon>Eukaryota</taxon>
        <taxon>Viridiplantae</taxon>
        <taxon>Streptophyta</taxon>
        <taxon>Embryophyta</taxon>
        <taxon>Tracheophyta</taxon>
        <taxon>Spermatophyta</taxon>
        <taxon>Magnoliopsida</taxon>
        <taxon>eudicotyledons</taxon>
        <taxon>Gunneridae</taxon>
        <taxon>Pentapetalae</taxon>
        <taxon>rosids</taxon>
        <taxon>malvids</taxon>
        <taxon>Brassicales</taxon>
        <taxon>Brassicaceae</taxon>
        <taxon>Brassiceae</taxon>
        <taxon>Brassica</taxon>
    </lineage>
</organism>
<gene>
    <name evidence="1" type="ORF">HID58_069218</name>
</gene>